<comment type="caution">
    <text evidence="4">The sequence shown here is derived from an EMBL/GenBank/DDBJ whole genome shotgun (WGS) entry which is preliminary data.</text>
</comment>
<name>A0AA47MZ04_MERPO</name>
<feature type="compositionally biased region" description="Polar residues" evidence="3">
    <location>
        <begin position="285"/>
        <end position="308"/>
    </location>
</feature>
<dbReference type="CDD" id="cd01310">
    <property type="entry name" value="TatD_DNAse"/>
    <property type="match status" value="1"/>
</dbReference>
<gene>
    <name evidence="4" type="primary">TATDN2</name>
    <name evidence="4" type="ORF">N1851_011004</name>
</gene>
<evidence type="ECO:0000256" key="1">
    <source>
        <dbReference type="ARBA" id="ARBA00009275"/>
    </source>
</evidence>
<dbReference type="EMBL" id="JAOPHQ010002004">
    <property type="protein sequence ID" value="KAK0148674.1"/>
    <property type="molecule type" value="Genomic_DNA"/>
</dbReference>
<dbReference type="InterPro" id="IPR032466">
    <property type="entry name" value="Metal_Hydrolase"/>
</dbReference>
<dbReference type="InterPro" id="IPR018228">
    <property type="entry name" value="DNase_TatD-rel_CS"/>
</dbReference>
<dbReference type="Pfam" id="PF01026">
    <property type="entry name" value="TatD_DNase"/>
    <property type="match status" value="1"/>
</dbReference>
<dbReference type="PROSITE" id="PS01091">
    <property type="entry name" value="TATD_3"/>
    <property type="match status" value="1"/>
</dbReference>
<dbReference type="GO" id="GO:0016788">
    <property type="term" value="F:hydrolase activity, acting on ester bonds"/>
    <property type="evidence" value="ECO:0007669"/>
    <property type="project" value="InterPro"/>
</dbReference>
<evidence type="ECO:0000313" key="4">
    <source>
        <dbReference type="EMBL" id="KAK0148674.1"/>
    </source>
</evidence>
<evidence type="ECO:0000256" key="2">
    <source>
        <dbReference type="ARBA" id="ARBA00022801"/>
    </source>
</evidence>
<evidence type="ECO:0000313" key="5">
    <source>
        <dbReference type="Proteomes" id="UP001174136"/>
    </source>
</evidence>
<sequence>MDKDRTQVKFVWIRTGKTPPERKGGLSTGGHVTPIKDLNQTSPGPHQSPGNAGLDALSLDTPKRKSEHICPSTGKDNLRKHFRKQVKAQSPPKDSPQPTPMARGMSTGKSTESQGEEASMLSTHSFILKKSDCSPGKRAKTMYSKALNAARGRGRKMPRREPVRAQLFRSEPFPDEVLNTDCCSPPPEGEYEEMDPILGDHTFPTLPFVETETEQHKTNLNTNMMGVVPKYKDSPTWSDVKDSVLEAPSSQESSYLQQEDNNTSLSDVEYVENRVPFFTKPYNYPTGNHSHNTSTVDTQDRTTSSLASPSFDGHTVPDRDMSIQHSQRTVFLSPKQPTSYPVRSPKVSNTDLHNEPRAEHIRGNSSINTPSSLRDPFALPIYSGRDVSTPKRSLLSLQFSPLYPCFNSTTAPRRHSDAGFALPQSSSPSYYTDSTTRRLSTGADPIWTSSPSVGRHTGFIDTHCHLDMLYGKLGYRGTFSRFRDMHKSTFPAEFSGCITDFCNPRLMVKEALWEGLLAEDLVWGAFGCHPHFAKEYSDVHERAILMAMRHPKAVAFGEIGLDYSHKNSTASSKQKEVFERQLRLAVAMQKPLVIHCRDADDDLLDIMKKCVPRDYKIHRHCFTNSYPVIEPFLTEFPNLCVGFTALITYYRAKETRDAVRKIPLSRIVLETDAPYFLPRQVGKAVSQFAHPGMAIHTLREISLLKGQDLSTVFTTLRHNTMQLYGV</sequence>
<dbReference type="FunFam" id="3.20.20.140:FF:000027">
    <property type="entry name" value="putative deoxyribonuclease TATDN2"/>
    <property type="match status" value="1"/>
</dbReference>
<dbReference type="SUPFAM" id="SSF51556">
    <property type="entry name" value="Metallo-dependent hydrolases"/>
    <property type="match status" value="1"/>
</dbReference>
<keyword evidence="2" id="KW-0378">Hydrolase</keyword>
<comment type="similarity">
    <text evidence="1">Belongs to the metallo-dependent hydrolases superfamily. TatD-type hydrolase family.</text>
</comment>
<dbReference type="PROSITE" id="PS01090">
    <property type="entry name" value="TATD_2"/>
    <property type="match status" value="1"/>
</dbReference>
<evidence type="ECO:0000256" key="3">
    <source>
        <dbReference type="SAM" id="MobiDB-lite"/>
    </source>
</evidence>
<organism evidence="4 5">
    <name type="scientific">Merluccius polli</name>
    <name type="common">Benguela hake</name>
    <name type="synonym">Merluccius cadenati</name>
    <dbReference type="NCBI Taxonomy" id="89951"/>
    <lineage>
        <taxon>Eukaryota</taxon>
        <taxon>Metazoa</taxon>
        <taxon>Chordata</taxon>
        <taxon>Craniata</taxon>
        <taxon>Vertebrata</taxon>
        <taxon>Euteleostomi</taxon>
        <taxon>Actinopterygii</taxon>
        <taxon>Neopterygii</taxon>
        <taxon>Teleostei</taxon>
        <taxon>Neoteleostei</taxon>
        <taxon>Acanthomorphata</taxon>
        <taxon>Zeiogadaria</taxon>
        <taxon>Gadariae</taxon>
        <taxon>Gadiformes</taxon>
        <taxon>Gadoidei</taxon>
        <taxon>Merlucciidae</taxon>
        <taxon>Merluccius</taxon>
    </lineage>
</organism>
<feature type="region of interest" description="Disordered" evidence="3">
    <location>
        <begin position="1"/>
        <end position="119"/>
    </location>
</feature>
<dbReference type="AlphaFoldDB" id="A0AA47MZ04"/>
<protein>
    <submittedName>
        <fullName evidence="4">Deoxyribonuclease TATDN2</fullName>
    </submittedName>
</protein>
<accession>A0AA47MZ04</accession>
<keyword evidence="5" id="KW-1185">Reference proteome</keyword>
<reference evidence="4" key="1">
    <citation type="journal article" date="2023" name="Front. Mar. Sci.">
        <title>A new Merluccius polli reference genome to investigate the effects of global change in West African waters.</title>
        <authorList>
            <person name="Mateo J.L."/>
            <person name="Blanco-Fernandez C."/>
            <person name="Garcia-Vazquez E."/>
            <person name="Machado-Schiaffino G."/>
        </authorList>
    </citation>
    <scope>NUCLEOTIDE SEQUENCE</scope>
    <source>
        <strain evidence="4">C29</strain>
        <tissue evidence="4">Fin</tissue>
    </source>
</reference>
<dbReference type="PANTHER" id="PTHR46363">
    <property type="entry name" value="DEOXYRIBONUCLEASE TATDN2-RELATED"/>
    <property type="match status" value="1"/>
</dbReference>
<dbReference type="PANTHER" id="PTHR46363:SF1">
    <property type="entry name" value="DEOXYRIBONUCLEASE TATDN2-RELATED"/>
    <property type="match status" value="1"/>
</dbReference>
<dbReference type="Gene3D" id="3.20.20.140">
    <property type="entry name" value="Metal-dependent hydrolases"/>
    <property type="match status" value="1"/>
</dbReference>
<dbReference type="PROSITE" id="PS01137">
    <property type="entry name" value="TATD_1"/>
    <property type="match status" value="1"/>
</dbReference>
<dbReference type="Proteomes" id="UP001174136">
    <property type="component" value="Unassembled WGS sequence"/>
</dbReference>
<proteinExistence type="inferred from homology"/>
<feature type="region of interest" description="Disordered" evidence="3">
    <location>
        <begin position="282"/>
        <end position="319"/>
    </location>
</feature>
<feature type="compositionally biased region" description="Polar residues" evidence="3">
    <location>
        <begin position="38"/>
        <end position="50"/>
    </location>
</feature>
<dbReference type="InterPro" id="IPR001130">
    <property type="entry name" value="TatD-like"/>
</dbReference>